<dbReference type="RefSeq" id="XP_008286555.1">
    <property type="nucleotide sequence ID" value="XM_008288333.1"/>
</dbReference>
<dbReference type="InterPro" id="IPR012331">
    <property type="entry name" value="Clathrin_H-chain_linker"/>
</dbReference>
<dbReference type="InterPro" id="IPR032755">
    <property type="entry name" value="TSNAXIP1_N"/>
</dbReference>
<organism evidence="5 6">
    <name type="scientific">Stegastes partitus</name>
    <name type="common">bicolor damselfish</name>
    <dbReference type="NCBI Taxonomy" id="144197"/>
    <lineage>
        <taxon>Eukaryota</taxon>
        <taxon>Metazoa</taxon>
        <taxon>Chordata</taxon>
        <taxon>Craniata</taxon>
        <taxon>Vertebrata</taxon>
        <taxon>Euteleostomi</taxon>
        <taxon>Actinopterygii</taxon>
        <taxon>Neopterygii</taxon>
        <taxon>Teleostei</taxon>
        <taxon>Neoteleostei</taxon>
        <taxon>Acanthomorphata</taxon>
        <taxon>Ovalentaria</taxon>
        <taxon>Pomacentridae</taxon>
        <taxon>Stegastes</taxon>
    </lineage>
</organism>
<keyword evidence="5" id="KW-1185">Reference proteome</keyword>
<dbReference type="Gene3D" id="1.25.40.30">
    <property type="match status" value="1"/>
</dbReference>
<feature type="domain" description="Translin-associated factor X-interacting protein 1 N-terminal" evidence="4">
    <location>
        <begin position="38"/>
        <end position="149"/>
    </location>
</feature>
<evidence type="ECO:0000256" key="1">
    <source>
        <dbReference type="ARBA" id="ARBA00023054"/>
    </source>
</evidence>
<dbReference type="PANTHER" id="PTHR10292">
    <property type="entry name" value="CLATHRIN HEAVY CHAIN RELATED"/>
    <property type="match status" value="1"/>
</dbReference>
<feature type="region of interest" description="Disordered" evidence="3">
    <location>
        <begin position="1"/>
        <end position="21"/>
    </location>
</feature>
<dbReference type="InterPro" id="IPR016024">
    <property type="entry name" value="ARM-type_fold"/>
</dbReference>
<dbReference type="Proteomes" id="UP000694891">
    <property type="component" value="Unplaced"/>
</dbReference>
<evidence type="ECO:0000256" key="3">
    <source>
        <dbReference type="SAM" id="MobiDB-lite"/>
    </source>
</evidence>
<evidence type="ECO:0000313" key="6">
    <source>
        <dbReference type="RefSeq" id="XP_008286555.1"/>
    </source>
</evidence>
<keyword evidence="1 2" id="KW-0175">Coiled coil</keyword>
<gene>
    <name evidence="6" type="primary">LOC103362073</name>
</gene>
<accession>A0A9Y4K1P5</accession>
<sequence>MSETPNRRSSSSTREERVRSPDVLVSGSDERFFRSLYEFIEHEKKYLQSPEEGPDELRYIIYRSVFNKVIGRATAYKRLLLTIKAEYDDSIRELKRREEEVQACQRSKASSTSRPASLEICRRRAAQLTDRISVLQRETSELNEQIDGLKSRKEQSSWIPGVTVAQSEDLDSLNRHLEELQRYRAALMDTKSQSVSLEVRDKMDAELQEAERRREKLNAENQNLRVLYERLRNVCDHLSSWEVQQQVPLQELIGSMNLRRTSESDDDAHSVDAELFDEPTGLDESGLLAAHLDRFMELFDSAQFQEAALLAARSPPGVLRNLHTMEMFRGVSGPPGSAPPPLLFFRALLISVQTGGELSAALSLQGVVCALQHGDLRLVVHAVTQNKLTFSEDLGDVLTEHAQKNPAVADMCLALATVVYEACRLDRKSALSMCRRGLVHSAAEFMKHSEDLTAEDCMWVLCRSPSLSLLQLLTEPRRGRAAMLSVGGACAALLVDPQRQQLALQLLDGFMSRGRGVLDEAILEDSGSSVDVWVHVASLCSELRRADLSRAVLSVLLDQSGTRVLSPDLQGARLMEHVLL</sequence>
<dbReference type="AlphaFoldDB" id="A0A9Y4K1P5"/>
<name>A0A9Y4K1P5_9TELE</name>
<feature type="coiled-coil region" evidence="2">
    <location>
        <begin position="118"/>
        <end position="234"/>
    </location>
</feature>
<dbReference type="Pfam" id="PF13838">
    <property type="entry name" value="Clathrin_H_link"/>
    <property type="match status" value="1"/>
</dbReference>
<evidence type="ECO:0000313" key="5">
    <source>
        <dbReference type="Proteomes" id="UP000694891"/>
    </source>
</evidence>
<dbReference type="PANTHER" id="PTHR10292:SF11">
    <property type="entry name" value="CLATHRIN HEAVY CHAIN LINKER DOMAIN-CONTAINING PROTEIN 1"/>
    <property type="match status" value="1"/>
</dbReference>
<dbReference type="Pfam" id="PF15739">
    <property type="entry name" value="TSNAXIP1_N"/>
    <property type="match status" value="1"/>
</dbReference>
<evidence type="ECO:0000259" key="4">
    <source>
        <dbReference type="Pfam" id="PF15739"/>
    </source>
</evidence>
<evidence type="ECO:0000256" key="2">
    <source>
        <dbReference type="SAM" id="Coils"/>
    </source>
</evidence>
<reference evidence="6" key="1">
    <citation type="submission" date="2025-08" db="UniProtKB">
        <authorList>
            <consortium name="RefSeq"/>
        </authorList>
    </citation>
    <scope>IDENTIFICATION</scope>
</reference>
<dbReference type="GeneID" id="103362073"/>
<proteinExistence type="predicted"/>
<protein>
    <submittedName>
        <fullName evidence="6">Clathrin heavy chain linker domain-containing protein 1</fullName>
    </submittedName>
</protein>
<dbReference type="SUPFAM" id="SSF48371">
    <property type="entry name" value="ARM repeat"/>
    <property type="match status" value="1"/>
</dbReference>